<evidence type="ECO:0008006" key="3">
    <source>
        <dbReference type="Google" id="ProtNLM"/>
    </source>
</evidence>
<dbReference type="Gene3D" id="3.40.50.980">
    <property type="match status" value="1"/>
</dbReference>
<proteinExistence type="predicted"/>
<name>A0AAV2W098_9VIBR</name>
<sequence length="323" mass="35819">MNSRLQTNVTKVSEQVSIDASGLNNIVLKANQSPDQFVFVHKSRGEWLGFNWSWLHKTLESTVLCLTQKGFSSDSVLLVSGNYEPKLLVLSLAVCSMGGRVVPIPSTANEKELSELIEAHSPTHCYIEKRQTLNRCLSLPLSHSITCFTTGSEPRTVGQWTTLPIDNVLVCPEQQPVSEHLSGLLTGETKIGWCDESTDWQSGIQVLFDTTTKDHLAIAFPESSESSGRDRVEIQPTHLICSKDRLGKYAKDFQSRLPTKKGLALSLSTKALKGYRSWWSQLLMTRLKRINGFSRLNNTDLSAVNPVNSRLASVHLEGENAHG</sequence>
<reference evidence="1 2" key="1">
    <citation type="journal article" date="2013" name="ISME J.">
        <title>Comparative genomics of pathogenic lineages of Vibrio nigripulchritudo identifies virulence-associated traits.</title>
        <authorList>
            <person name="Goudenege D."/>
            <person name="Labreuche Y."/>
            <person name="Krin E."/>
            <person name="Ansquer D."/>
            <person name="Mangenot S."/>
            <person name="Calteau A."/>
            <person name="Medigue C."/>
            <person name="Mazel D."/>
            <person name="Polz M.F."/>
            <person name="Le Roux F."/>
        </authorList>
    </citation>
    <scope>NUCLEOTIDE SEQUENCE [LARGE SCALE GENOMIC DNA]</scope>
    <source>
        <strain evidence="1 2">SOn1</strain>
    </source>
</reference>
<protein>
    <recommendedName>
        <fullName evidence="3">AMP-dependent synthetase/ligase domain-containing protein</fullName>
    </recommendedName>
</protein>
<dbReference type="SUPFAM" id="SSF56801">
    <property type="entry name" value="Acetyl-CoA synthetase-like"/>
    <property type="match status" value="1"/>
</dbReference>
<dbReference type="AlphaFoldDB" id="A0AAV2W098"/>
<evidence type="ECO:0000313" key="2">
    <source>
        <dbReference type="Proteomes" id="UP000018211"/>
    </source>
</evidence>
<comment type="caution">
    <text evidence="1">The sequence shown here is derived from an EMBL/GenBank/DDBJ whole genome shotgun (WGS) entry which is preliminary data.</text>
</comment>
<dbReference type="Proteomes" id="UP000018211">
    <property type="component" value="Unassembled WGS sequence"/>
</dbReference>
<organism evidence="1 2">
    <name type="scientific">Vibrio nigripulchritudo SOn1</name>
    <dbReference type="NCBI Taxonomy" id="1238450"/>
    <lineage>
        <taxon>Bacteria</taxon>
        <taxon>Pseudomonadati</taxon>
        <taxon>Pseudomonadota</taxon>
        <taxon>Gammaproteobacteria</taxon>
        <taxon>Vibrionales</taxon>
        <taxon>Vibrionaceae</taxon>
        <taxon>Vibrio</taxon>
    </lineage>
</organism>
<dbReference type="RefSeq" id="WP_022614001.1">
    <property type="nucleotide sequence ID" value="NZ_LK391965.1"/>
</dbReference>
<accession>A0AAV2W098</accession>
<evidence type="ECO:0000313" key="1">
    <source>
        <dbReference type="EMBL" id="CCO50101.1"/>
    </source>
</evidence>
<dbReference type="EMBL" id="CAOF01000194">
    <property type="protein sequence ID" value="CCO50101.1"/>
    <property type="molecule type" value="Genomic_DNA"/>
</dbReference>
<gene>
    <name evidence="1" type="ORF">VIBNISOn1_970125</name>
</gene>